<protein>
    <submittedName>
        <fullName evidence="1">Uncharacterized protein</fullName>
    </submittedName>
</protein>
<evidence type="ECO:0000313" key="1">
    <source>
        <dbReference type="EMBL" id="KAJ0053371.1"/>
    </source>
</evidence>
<name>A0ACC0ZKQ8_9ROSI</name>
<dbReference type="Proteomes" id="UP001163603">
    <property type="component" value="Chromosome 1"/>
</dbReference>
<accession>A0ACC0ZKQ8</accession>
<proteinExistence type="predicted"/>
<reference evidence="2" key="1">
    <citation type="journal article" date="2023" name="G3 (Bethesda)">
        <title>Genome assembly and association tests identify interacting loci associated with vigor, precocity, and sex in interspecific pistachio rootstocks.</title>
        <authorList>
            <person name="Palmer W."/>
            <person name="Jacygrad E."/>
            <person name="Sagayaradj S."/>
            <person name="Cavanaugh K."/>
            <person name="Han R."/>
            <person name="Bertier L."/>
            <person name="Beede B."/>
            <person name="Kafkas S."/>
            <person name="Golino D."/>
            <person name="Preece J."/>
            <person name="Michelmore R."/>
        </authorList>
    </citation>
    <scope>NUCLEOTIDE SEQUENCE [LARGE SCALE GENOMIC DNA]</scope>
</reference>
<gene>
    <name evidence="1" type="ORF">Pint_00533</name>
</gene>
<dbReference type="EMBL" id="CM047736">
    <property type="protein sequence ID" value="KAJ0053371.1"/>
    <property type="molecule type" value="Genomic_DNA"/>
</dbReference>
<evidence type="ECO:0000313" key="2">
    <source>
        <dbReference type="Proteomes" id="UP001163603"/>
    </source>
</evidence>
<sequence>MADVQKGKPTLQKPPGYKDPTVPVQRYPRAPPRKLVLPPSFHQKKKRRSFRRICCCSFCILMLILTIIFLISFAVFYLWFDPKAPVFHLQSLSFRHFNVSVKTDGTYLNVATLTRVEVRNPNEKLTYYYGGSEVEMSAGKDKDIDFGSTNLAGFTQAKNNMTSLKIETKNNQLVEDGVGPRLMSRYKNKDMVVNVEVRTTVGVEWNGWKIRPLGVNVFCGGVTLKTLNREMPRCTINLLKW</sequence>
<keyword evidence="2" id="KW-1185">Reference proteome</keyword>
<organism evidence="1 2">
    <name type="scientific">Pistacia integerrima</name>
    <dbReference type="NCBI Taxonomy" id="434235"/>
    <lineage>
        <taxon>Eukaryota</taxon>
        <taxon>Viridiplantae</taxon>
        <taxon>Streptophyta</taxon>
        <taxon>Embryophyta</taxon>
        <taxon>Tracheophyta</taxon>
        <taxon>Spermatophyta</taxon>
        <taxon>Magnoliopsida</taxon>
        <taxon>eudicotyledons</taxon>
        <taxon>Gunneridae</taxon>
        <taxon>Pentapetalae</taxon>
        <taxon>rosids</taxon>
        <taxon>malvids</taxon>
        <taxon>Sapindales</taxon>
        <taxon>Anacardiaceae</taxon>
        <taxon>Pistacia</taxon>
    </lineage>
</organism>
<comment type="caution">
    <text evidence="1">The sequence shown here is derived from an EMBL/GenBank/DDBJ whole genome shotgun (WGS) entry which is preliminary data.</text>
</comment>